<organism evidence="3 4">
    <name type="scientific">Friedmanniomyces endolithicus</name>
    <dbReference type="NCBI Taxonomy" id="329885"/>
    <lineage>
        <taxon>Eukaryota</taxon>
        <taxon>Fungi</taxon>
        <taxon>Dikarya</taxon>
        <taxon>Ascomycota</taxon>
        <taxon>Pezizomycotina</taxon>
        <taxon>Dothideomycetes</taxon>
        <taxon>Dothideomycetidae</taxon>
        <taxon>Mycosphaerellales</taxon>
        <taxon>Teratosphaeriaceae</taxon>
        <taxon>Friedmanniomyces</taxon>
    </lineage>
</organism>
<evidence type="ECO:0000313" key="2">
    <source>
        <dbReference type="EMBL" id="KAK0959799.1"/>
    </source>
</evidence>
<evidence type="ECO:0000313" key="3">
    <source>
        <dbReference type="EMBL" id="TKA48471.1"/>
    </source>
</evidence>
<dbReference type="Proteomes" id="UP000310066">
    <property type="component" value="Unassembled WGS sequence"/>
</dbReference>
<reference evidence="3 4" key="1">
    <citation type="submission" date="2017-03" db="EMBL/GenBank/DDBJ databases">
        <title>Genomes of endolithic fungi from Antarctica.</title>
        <authorList>
            <person name="Coleine C."/>
            <person name="Masonjones S."/>
            <person name="Stajich J.E."/>
        </authorList>
    </citation>
    <scope>NUCLEOTIDE SEQUENCE [LARGE SCALE GENOMIC DNA]</scope>
    <source>
        <strain evidence="3 4">CCFEE 5311</strain>
    </source>
</reference>
<dbReference type="EMBL" id="NAJP01000003">
    <property type="protein sequence ID" value="TKA48471.1"/>
    <property type="molecule type" value="Genomic_DNA"/>
</dbReference>
<dbReference type="InterPro" id="IPR003034">
    <property type="entry name" value="SAP_dom"/>
</dbReference>
<gene>
    <name evidence="3" type="ORF">B0A54_00606</name>
    <name evidence="2" type="ORF">LTR91_020662</name>
</gene>
<dbReference type="STRING" id="329885.A0A4U0VGX3"/>
<feature type="domain" description="SAP" evidence="1">
    <location>
        <begin position="55"/>
        <end position="80"/>
    </location>
</feature>
<dbReference type="InterPro" id="IPR036361">
    <property type="entry name" value="SAP_dom_sf"/>
</dbReference>
<comment type="caution">
    <text evidence="3">The sequence shown here is derived from an EMBL/GenBank/DDBJ whole genome shotgun (WGS) entry which is preliminary data.</text>
</comment>
<evidence type="ECO:0000313" key="4">
    <source>
        <dbReference type="Proteomes" id="UP000310066"/>
    </source>
</evidence>
<protein>
    <recommendedName>
        <fullName evidence="1">SAP domain-containing protein</fullName>
    </recommendedName>
</protein>
<reference evidence="2" key="2">
    <citation type="submission" date="2023-06" db="EMBL/GenBank/DDBJ databases">
        <title>Black Yeasts Isolated from many extreme environments.</title>
        <authorList>
            <person name="Coleine C."/>
            <person name="Stajich J.E."/>
            <person name="Selbmann L."/>
        </authorList>
    </citation>
    <scope>NUCLEOTIDE SEQUENCE</scope>
    <source>
        <strain evidence="2">CCFEE 5200</strain>
    </source>
</reference>
<dbReference type="Pfam" id="PF02037">
    <property type="entry name" value="SAP"/>
    <property type="match status" value="1"/>
</dbReference>
<dbReference type="AlphaFoldDB" id="A0A4U0VGX3"/>
<dbReference type="Gene3D" id="1.10.720.30">
    <property type="entry name" value="SAP domain"/>
    <property type="match status" value="1"/>
</dbReference>
<dbReference type="EMBL" id="JAUJLE010000345">
    <property type="protein sequence ID" value="KAK0959799.1"/>
    <property type="molecule type" value="Genomic_DNA"/>
</dbReference>
<evidence type="ECO:0000313" key="5">
    <source>
        <dbReference type="Proteomes" id="UP001175353"/>
    </source>
</evidence>
<evidence type="ECO:0000259" key="1">
    <source>
        <dbReference type="Pfam" id="PF02037"/>
    </source>
</evidence>
<dbReference type="Proteomes" id="UP001175353">
    <property type="component" value="Unassembled WGS sequence"/>
</dbReference>
<dbReference type="OrthoDB" id="3993201at2759"/>
<name>A0A4U0VGX3_9PEZI</name>
<keyword evidence="5" id="KW-1185">Reference proteome</keyword>
<sequence>MAAPRATQLIALRTIARSTHQQTRHLHMTSPATYASPVLTKERPVLNLPRDIASLRAECKKRKIEVTGSQQDLISRLNAHELVNSRAFSTAIEHSKRPTTEPANAPKPVRHFNTSRSLKAVGDTSTIDFAFFPEPEYEIPDGMREVRVPIIAAHFTPPKTTEAEPTVMRAEISSMSLDAVYLPMADSHDGHGLNVDFHAMADKVAANIKRLQVPVEEQAGVMKQIWNDMVDDMVGAKKGVPA</sequence>
<proteinExistence type="predicted"/>
<accession>A0A4U0VGX3</accession>